<evidence type="ECO:0008006" key="4">
    <source>
        <dbReference type="Google" id="ProtNLM"/>
    </source>
</evidence>
<dbReference type="SUPFAM" id="SSF53448">
    <property type="entry name" value="Nucleotide-diphospho-sugar transferases"/>
    <property type="match status" value="1"/>
</dbReference>
<dbReference type="EMBL" id="RBWS01000038">
    <property type="protein sequence ID" value="RKO68291.1"/>
    <property type="molecule type" value="Genomic_DNA"/>
</dbReference>
<evidence type="ECO:0000313" key="3">
    <source>
        <dbReference type="Proteomes" id="UP000282423"/>
    </source>
</evidence>
<dbReference type="GO" id="GO:0000030">
    <property type="term" value="F:mannosyltransferase activity"/>
    <property type="evidence" value="ECO:0007669"/>
    <property type="project" value="TreeGrafter"/>
</dbReference>
<sequence>MMKVSQIVHQIVGAKPSPTVSHCLHSWLKIKDHGFEIYYWDDDRLEIFLEKYYEFALQAFLTARNHAERADIARYLLVYHYGGYYVDWDISLNSIDEFLKIARRENRGYLIIDPINGSLASEHFSSCEKDPYLFKIVEDIVSTFERDERDLMSTPQYSGPFRMRATLRKFDRIEQSKIPVKEIFEYSYDEVRRQREFCKSGVLTHFWEHSWIE</sequence>
<dbReference type="Pfam" id="PF04488">
    <property type="entry name" value="Gly_transf_sug"/>
    <property type="match status" value="1"/>
</dbReference>
<dbReference type="OrthoDB" id="9802987at2"/>
<dbReference type="Gene3D" id="3.90.550.20">
    <property type="match status" value="1"/>
</dbReference>
<evidence type="ECO:0000313" key="2">
    <source>
        <dbReference type="EMBL" id="RKO68291.1"/>
    </source>
</evidence>
<dbReference type="InterPro" id="IPR029044">
    <property type="entry name" value="Nucleotide-diphossugar_trans"/>
</dbReference>
<dbReference type="PANTHER" id="PTHR32385:SF15">
    <property type="entry name" value="INOSITOL PHOSPHOCERAMIDE MANNOSYLTRANSFERASE 1"/>
    <property type="match status" value="1"/>
</dbReference>
<gene>
    <name evidence="2" type="ORF">D7322_28020</name>
</gene>
<dbReference type="Proteomes" id="UP000282423">
    <property type="component" value="Unassembled WGS sequence"/>
</dbReference>
<protein>
    <recommendedName>
        <fullName evidence="4">Glycosyl transferase</fullName>
    </recommendedName>
</protein>
<dbReference type="PANTHER" id="PTHR32385">
    <property type="entry name" value="MANNOSYL PHOSPHORYLINOSITOL CERAMIDE SYNTHASE"/>
    <property type="match status" value="1"/>
</dbReference>
<comment type="caution">
    <text evidence="2">The sequence shown here is derived from an EMBL/GenBank/DDBJ whole genome shotgun (WGS) entry which is preliminary data.</text>
</comment>
<dbReference type="AlphaFoldDB" id="A0A420VPM6"/>
<dbReference type="InterPro" id="IPR051706">
    <property type="entry name" value="Glycosyltransferase_domain"/>
</dbReference>
<evidence type="ECO:0000256" key="1">
    <source>
        <dbReference type="ARBA" id="ARBA00022679"/>
    </source>
</evidence>
<keyword evidence="3" id="KW-1185">Reference proteome</keyword>
<name>A0A420VPM6_9SPHI</name>
<dbReference type="GO" id="GO:0051999">
    <property type="term" value="P:mannosyl-inositol phosphorylceramide biosynthetic process"/>
    <property type="evidence" value="ECO:0007669"/>
    <property type="project" value="TreeGrafter"/>
</dbReference>
<dbReference type="RefSeq" id="WP_121127464.1">
    <property type="nucleotide sequence ID" value="NZ_RBWS01000038.1"/>
</dbReference>
<keyword evidence="1" id="KW-0808">Transferase</keyword>
<organism evidence="2 3">
    <name type="scientific">Sphingobacterium puteale</name>
    <dbReference type="NCBI Taxonomy" id="2420510"/>
    <lineage>
        <taxon>Bacteria</taxon>
        <taxon>Pseudomonadati</taxon>
        <taxon>Bacteroidota</taxon>
        <taxon>Sphingobacteriia</taxon>
        <taxon>Sphingobacteriales</taxon>
        <taxon>Sphingobacteriaceae</taxon>
        <taxon>Sphingobacterium</taxon>
    </lineage>
</organism>
<dbReference type="GO" id="GO:0016020">
    <property type="term" value="C:membrane"/>
    <property type="evidence" value="ECO:0007669"/>
    <property type="project" value="GOC"/>
</dbReference>
<reference evidence="2 3" key="1">
    <citation type="submission" date="2018-10" db="EMBL/GenBank/DDBJ databases">
        <title>Sphingobacterium sp. M05W1-28.</title>
        <authorList>
            <person name="Cai H."/>
        </authorList>
    </citation>
    <scope>NUCLEOTIDE SEQUENCE [LARGE SCALE GENOMIC DNA]</scope>
    <source>
        <strain evidence="2 3">M05W1-28</strain>
    </source>
</reference>
<accession>A0A420VPM6</accession>
<proteinExistence type="predicted"/>
<dbReference type="InterPro" id="IPR007577">
    <property type="entry name" value="GlycoTrfase_DXD_sugar-bd_CS"/>
</dbReference>